<sequence>MDLDNLEERPLSTVIIEEVTYGDSTHVVMPWSCLSARNSRALHKVLEDQELEAGIELGFTIADLEGITFQDILDVRNIGIGTVKSLISEIQGAINQIQKNPNIYNPTQSLWNIPVGATLPRKEVHDRFGGVREGGISPVDTKSRNIMIFSHPRANAEHGYEPDVWLDDDTFLYCGEGPSGDQEMVRYNKSILQHAEKDKVLRVFDGTRGEVTYRGAFELDRENPWFMKESIGFDGNPRKVIMFRMSRIDSTAMSFLIDEPSETAFRWNCRIHESTGSALTLAEIEFLATAHMSFKDNSSDDCEIQISTPESDFEDIDEEQLSIRNRNREMADLRSAGKSLEEIGAQYGVTRERVRQILEKIGGPTRQDVKALRESIKSDRLEEIKGKAVGLVKAKPGLTISEVAEHLEVSPIELSRILSNQEMNLFSKPLRVGNLKWSDDEVVKILQEAATLEFPLTVAAYTKLLEDGYLKGPSAARISQRFRSWQAACDLAGVEAGKRTRPLDLSRWTEDDLYAAVIHYLRLPQSTGAATDYDSWASGQDDVPSMGTLRNRLGAWNQIRNDAIERMQNGE</sequence>
<dbReference type="GO" id="GO:0006352">
    <property type="term" value="P:DNA-templated transcription initiation"/>
    <property type="evidence" value="ECO:0007669"/>
    <property type="project" value="InterPro"/>
</dbReference>
<reference evidence="3" key="1">
    <citation type="submission" date="2020-05" db="EMBL/GenBank/DDBJ databases">
        <authorList>
            <person name="Chiriac C."/>
            <person name="Salcher M."/>
            <person name="Ghai R."/>
            <person name="Kavagutti S V."/>
        </authorList>
    </citation>
    <scope>NUCLEOTIDE SEQUENCE</scope>
</reference>
<protein>
    <submittedName>
        <fullName evidence="3">Unannotated protein</fullName>
    </submittedName>
</protein>
<dbReference type="EMBL" id="CAFABI010000045">
    <property type="protein sequence ID" value="CAB4826306.1"/>
    <property type="molecule type" value="Genomic_DNA"/>
</dbReference>
<evidence type="ECO:0000259" key="1">
    <source>
        <dbReference type="Pfam" id="PF04545"/>
    </source>
</evidence>
<organism evidence="3">
    <name type="scientific">freshwater metagenome</name>
    <dbReference type="NCBI Taxonomy" id="449393"/>
    <lineage>
        <taxon>unclassified sequences</taxon>
        <taxon>metagenomes</taxon>
        <taxon>ecological metagenomes</taxon>
    </lineage>
</organism>
<proteinExistence type="predicted"/>
<dbReference type="InterPro" id="IPR013324">
    <property type="entry name" value="RNA_pol_sigma_r3/r4-like"/>
</dbReference>
<dbReference type="Pfam" id="PF04545">
    <property type="entry name" value="Sigma70_r4"/>
    <property type="match status" value="1"/>
</dbReference>
<accession>A0A6J7A0A4</accession>
<dbReference type="InterPro" id="IPR007630">
    <property type="entry name" value="RNA_pol_sigma70_r4"/>
</dbReference>
<dbReference type="InterPro" id="IPR036388">
    <property type="entry name" value="WH-like_DNA-bd_sf"/>
</dbReference>
<gene>
    <name evidence="3" type="ORF">UFOPK3197_00541</name>
</gene>
<dbReference type="Pfam" id="PF26348">
    <property type="entry name" value="SRA_ScoMcrA"/>
    <property type="match status" value="1"/>
</dbReference>
<name>A0A6J7A0A4_9ZZZZ</name>
<feature type="domain" description="RNA polymerase sigma-70 region 4" evidence="1">
    <location>
        <begin position="337"/>
        <end position="360"/>
    </location>
</feature>
<dbReference type="InterPro" id="IPR058712">
    <property type="entry name" value="SRA_ScoMcrA"/>
</dbReference>
<dbReference type="AlphaFoldDB" id="A0A6J7A0A4"/>
<dbReference type="GO" id="GO:0003700">
    <property type="term" value="F:DNA-binding transcription factor activity"/>
    <property type="evidence" value="ECO:0007669"/>
    <property type="project" value="InterPro"/>
</dbReference>
<evidence type="ECO:0000313" key="3">
    <source>
        <dbReference type="EMBL" id="CAB4826306.1"/>
    </source>
</evidence>
<dbReference type="SUPFAM" id="SSF88659">
    <property type="entry name" value="Sigma3 and sigma4 domains of RNA polymerase sigma factors"/>
    <property type="match status" value="1"/>
</dbReference>
<evidence type="ECO:0000259" key="2">
    <source>
        <dbReference type="Pfam" id="PF26348"/>
    </source>
</evidence>
<feature type="domain" description="ScoMcrA-like SRA" evidence="2">
    <location>
        <begin position="120"/>
        <end position="252"/>
    </location>
</feature>
<dbReference type="Gene3D" id="1.10.10.10">
    <property type="entry name" value="Winged helix-like DNA-binding domain superfamily/Winged helix DNA-binding domain"/>
    <property type="match status" value="1"/>
</dbReference>